<accession>A0A154INV7</accession>
<dbReference type="EMBL" id="LVYU01000078">
    <property type="protein sequence ID" value="KZB01818.1"/>
    <property type="molecule type" value="Genomic_DNA"/>
</dbReference>
<comment type="caution">
    <text evidence="1">The sequence shown here is derived from an EMBL/GenBank/DDBJ whole genome shotgun (WGS) entry which is preliminary data.</text>
</comment>
<name>A0A154INV7_RHILE</name>
<organism evidence="1">
    <name type="scientific">Rhizobium leguminosarum</name>
    <dbReference type="NCBI Taxonomy" id="384"/>
    <lineage>
        <taxon>Bacteria</taxon>
        <taxon>Pseudomonadati</taxon>
        <taxon>Pseudomonadota</taxon>
        <taxon>Alphaproteobacteria</taxon>
        <taxon>Hyphomicrobiales</taxon>
        <taxon>Rhizobiaceae</taxon>
        <taxon>Rhizobium/Agrobacterium group</taxon>
        <taxon>Rhizobium</taxon>
    </lineage>
</organism>
<evidence type="ECO:0000313" key="1">
    <source>
        <dbReference type="EMBL" id="KZB01818.1"/>
    </source>
</evidence>
<protein>
    <submittedName>
        <fullName evidence="1">Uncharacterized protein</fullName>
    </submittedName>
</protein>
<gene>
    <name evidence="1" type="ORF">A4A59_12325</name>
</gene>
<proteinExistence type="predicted"/>
<dbReference type="AlphaFoldDB" id="A0A154INV7"/>
<sequence length="183" mass="21105">MEPPRRLVEITFQSCRLRGEFHFDPVREITIRQGGQTDCESNDTLLLNIVLLRLVFLLRKQPASINKRSAKKQDIPVVAFLPARSNPENLEYTAKRLQCAFEIQPRDGIARSNKHFQGLDNVVAIMRMDTISQRIGRGRRLLMEAEQTIKFRRPIPAIVGMHEGLFVDERPQRPTPHLVCKKP</sequence>
<reference evidence="1" key="1">
    <citation type="submission" date="2016-03" db="EMBL/GenBank/DDBJ databases">
        <title>Microsymbionts genomes from the relict species Vavilovia formosa.</title>
        <authorList>
            <person name="Chirak E."/>
            <person name="Kimeklis A."/>
            <person name="Kopat V."/>
            <person name="Andronov E."/>
        </authorList>
    </citation>
    <scope>NUCLEOTIDE SEQUENCE [LARGE SCALE GENOMIC DNA]</scope>
    <source>
        <strain evidence="1">Vaf12</strain>
    </source>
</reference>